<feature type="region of interest" description="Disordered" evidence="5">
    <location>
        <begin position="1"/>
        <end position="114"/>
    </location>
</feature>
<gene>
    <name evidence="4" type="primary">HCR1</name>
    <name evidence="6" type="ORF">GSTUAT00002686001</name>
</gene>
<feature type="compositionally biased region" description="Acidic residues" evidence="5">
    <location>
        <begin position="34"/>
        <end position="52"/>
    </location>
</feature>
<accession>A0A292Q0A2</accession>
<feature type="region of interest" description="Disordered" evidence="5">
    <location>
        <begin position="134"/>
        <end position="161"/>
    </location>
</feature>
<feature type="compositionally biased region" description="Gly residues" evidence="5">
    <location>
        <begin position="137"/>
        <end position="147"/>
    </location>
</feature>
<keyword evidence="7" id="KW-1185">Reference proteome</keyword>
<dbReference type="PANTHER" id="PTHR21681:SF0">
    <property type="entry name" value="EUKARYOTIC TRANSLATION INITIATION FACTOR 3 SUBUNIT J"/>
    <property type="match status" value="1"/>
</dbReference>
<feature type="region of interest" description="Disordered" evidence="5">
    <location>
        <begin position="234"/>
        <end position="259"/>
    </location>
</feature>
<dbReference type="HAMAP" id="MF_03009">
    <property type="entry name" value="eIF3j"/>
    <property type="match status" value="1"/>
</dbReference>
<evidence type="ECO:0000256" key="4">
    <source>
        <dbReference type="HAMAP-Rule" id="MF_03009"/>
    </source>
</evidence>
<dbReference type="Pfam" id="PF08597">
    <property type="entry name" value="eIF3_subunit"/>
    <property type="match status" value="1"/>
</dbReference>
<dbReference type="PANTHER" id="PTHR21681">
    <property type="entry name" value="EUKARYOTIC TRANSLATION INITIATION FACTOR 3 SUBUNIT J"/>
    <property type="match status" value="1"/>
</dbReference>
<dbReference type="GO" id="GO:0005852">
    <property type="term" value="C:eukaryotic translation initiation factor 3 complex"/>
    <property type="evidence" value="ECO:0007669"/>
    <property type="project" value="UniProtKB-UniRule"/>
</dbReference>
<sequence length="302" mass="32873">MAPPKEWNDEEESSSEEEVGRIAPRVAAKKKWDDEDSEEEVLESWDAAEDSEEERKKAIAKQAAAEKAAAEAIANKKSKAQRIAGRQAENAAQREAAAAAREFDDMEDETPVERRAREERMRIEGDLAHATDLFGTVGVGAGSGGTKGKPITTGDPEDPTKAIDLSSLPMFAPKGKDEFTQLRDVLVPLLVANSKKAHYSLFLQEFVRQLGRDMSSEQVRKVATGLTVLANEKQREEKAADKGGKKTKAAKGKTTLAATGKEADKFDTTDYLESAGYDDLGEVIPEEEFSMVSAQAAVLSRL</sequence>
<evidence type="ECO:0000256" key="3">
    <source>
        <dbReference type="ARBA" id="ARBA00022917"/>
    </source>
</evidence>
<evidence type="ECO:0000313" key="7">
    <source>
        <dbReference type="Proteomes" id="UP001412239"/>
    </source>
</evidence>
<keyword evidence="1 4" id="KW-0963">Cytoplasm</keyword>
<keyword evidence="2 4" id="KW-0396">Initiation factor</keyword>
<dbReference type="AlphaFoldDB" id="A0A292Q0A2"/>
<feature type="compositionally biased region" description="Acidic residues" evidence="5">
    <location>
        <begin position="8"/>
        <end position="17"/>
    </location>
</feature>
<dbReference type="GO" id="GO:0016282">
    <property type="term" value="C:eukaryotic 43S preinitiation complex"/>
    <property type="evidence" value="ECO:0007669"/>
    <property type="project" value="UniProtKB-UniRule"/>
</dbReference>
<evidence type="ECO:0000256" key="5">
    <source>
        <dbReference type="SAM" id="MobiDB-lite"/>
    </source>
</evidence>
<comment type="subunit">
    <text evidence="4">Component of the eukaryotic translation initiation factor 3 (eIF-3) complex.</text>
</comment>
<feature type="compositionally biased region" description="Basic and acidic residues" evidence="5">
    <location>
        <begin position="234"/>
        <end position="244"/>
    </location>
</feature>
<dbReference type="InterPro" id="IPR023194">
    <property type="entry name" value="eIF3-like_dom_sf"/>
</dbReference>
<dbReference type="Gene3D" id="1.10.246.60">
    <property type="entry name" value="Eukaryotic translation initiation factor 3 like domains"/>
    <property type="match status" value="1"/>
</dbReference>
<dbReference type="EMBL" id="LN890976">
    <property type="protein sequence ID" value="CUS13239.1"/>
    <property type="molecule type" value="Genomic_DNA"/>
</dbReference>
<comment type="function">
    <text evidence="4">Component of the eukaryotic translation initiation factor 3 (eIF-3) complex, which is involved in protein synthesis of a specialized repertoire of mRNAs and, together with other initiation factors, stimulates binding of mRNA and methionyl-tRNAi to the 40S ribosome. The eIF-3 complex specifically targets and initiates translation of a subset of mRNAs involved in cell proliferation.</text>
</comment>
<comment type="similarity">
    <text evidence="4">Belongs to the eIF-3 subunit J family.</text>
</comment>
<feature type="compositionally biased region" description="Low complexity" evidence="5">
    <location>
        <begin position="60"/>
        <end position="75"/>
    </location>
</feature>
<comment type="subcellular location">
    <subcellularLocation>
        <location evidence="4">Cytoplasm</location>
    </subcellularLocation>
</comment>
<name>A0A292Q0A2_9PEZI</name>
<organism evidence="6 7">
    <name type="scientific">Tuber aestivum</name>
    <name type="common">summer truffle</name>
    <dbReference type="NCBI Taxonomy" id="59557"/>
    <lineage>
        <taxon>Eukaryota</taxon>
        <taxon>Fungi</taxon>
        <taxon>Dikarya</taxon>
        <taxon>Ascomycota</taxon>
        <taxon>Pezizomycotina</taxon>
        <taxon>Pezizomycetes</taxon>
        <taxon>Pezizales</taxon>
        <taxon>Tuberaceae</taxon>
        <taxon>Tuber</taxon>
    </lineage>
</organism>
<dbReference type="InterPro" id="IPR013906">
    <property type="entry name" value="eIF3j"/>
</dbReference>
<protein>
    <recommendedName>
        <fullName evidence="4">Eukaryotic translation initiation factor 3 subunit J</fullName>
        <shortName evidence="4">eIF3j</shortName>
    </recommendedName>
    <alternativeName>
        <fullName evidence="4">Eukaryotic translation initiation factor 3 30 kDa subunit homolog</fullName>
        <shortName evidence="4">eIF-3 30 kDa subunit homolog</shortName>
    </alternativeName>
</protein>
<proteinExistence type="inferred from homology"/>
<evidence type="ECO:0000256" key="1">
    <source>
        <dbReference type="ARBA" id="ARBA00022490"/>
    </source>
</evidence>
<keyword evidence="3 4" id="KW-0648">Protein biosynthesis</keyword>
<dbReference type="GO" id="GO:0003743">
    <property type="term" value="F:translation initiation factor activity"/>
    <property type="evidence" value="ECO:0007669"/>
    <property type="project" value="UniProtKB-UniRule"/>
</dbReference>
<dbReference type="GO" id="GO:0001732">
    <property type="term" value="P:formation of cytoplasmic translation initiation complex"/>
    <property type="evidence" value="ECO:0007669"/>
    <property type="project" value="UniProtKB-UniRule"/>
</dbReference>
<reference evidence="6" key="1">
    <citation type="submission" date="2015-10" db="EMBL/GenBank/DDBJ databases">
        <authorList>
            <person name="Regsiter A."/>
            <person name="william w."/>
        </authorList>
    </citation>
    <scope>NUCLEOTIDE SEQUENCE</scope>
    <source>
        <strain evidence="6">Montdore</strain>
    </source>
</reference>
<evidence type="ECO:0000256" key="2">
    <source>
        <dbReference type="ARBA" id="ARBA00022540"/>
    </source>
</evidence>
<dbReference type="Proteomes" id="UP001412239">
    <property type="component" value="Unassembled WGS sequence"/>
</dbReference>
<dbReference type="GO" id="GO:0033290">
    <property type="term" value="C:eukaryotic 48S preinitiation complex"/>
    <property type="evidence" value="ECO:0007669"/>
    <property type="project" value="UniProtKB-UniRule"/>
</dbReference>
<feature type="compositionally biased region" description="Low complexity" evidence="5">
    <location>
        <begin position="84"/>
        <end position="100"/>
    </location>
</feature>
<evidence type="ECO:0000313" key="6">
    <source>
        <dbReference type="EMBL" id="CUS13239.1"/>
    </source>
</evidence>